<organism evidence="3 4">
    <name type="scientific">Saccharopolyspora erythraea</name>
    <name type="common">Streptomyces erythraeus</name>
    <dbReference type="NCBI Taxonomy" id="1836"/>
    <lineage>
        <taxon>Bacteria</taxon>
        <taxon>Bacillati</taxon>
        <taxon>Actinomycetota</taxon>
        <taxon>Actinomycetes</taxon>
        <taxon>Pseudonocardiales</taxon>
        <taxon>Pseudonocardiaceae</taxon>
        <taxon>Saccharopolyspora</taxon>
    </lineage>
</organism>
<dbReference type="Gene3D" id="3.40.50.1390">
    <property type="entry name" value="Resolvase, N-terminal catalytic domain"/>
    <property type="match status" value="1"/>
</dbReference>
<dbReference type="Pfam" id="PF00239">
    <property type="entry name" value="Resolvase"/>
    <property type="match status" value="1"/>
</dbReference>
<dbReference type="RefSeq" id="WP_197537730.1">
    <property type="nucleotide sequence ID" value="NZ_BAAAGS010000030.1"/>
</dbReference>
<dbReference type="InterPro" id="IPR006119">
    <property type="entry name" value="Resolv_N"/>
</dbReference>
<dbReference type="SMART" id="SM00857">
    <property type="entry name" value="Resolvase"/>
    <property type="match status" value="1"/>
</dbReference>
<dbReference type="InterPro" id="IPR036162">
    <property type="entry name" value="Resolvase-like_N_sf"/>
</dbReference>
<dbReference type="PANTHER" id="PTHR30461">
    <property type="entry name" value="DNA-INVERTASE FROM LAMBDOID PROPHAGE"/>
    <property type="match status" value="1"/>
</dbReference>
<feature type="compositionally biased region" description="Polar residues" evidence="1">
    <location>
        <begin position="257"/>
        <end position="266"/>
    </location>
</feature>
<evidence type="ECO:0000256" key="1">
    <source>
        <dbReference type="SAM" id="MobiDB-lite"/>
    </source>
</evidence>
<dbReference type="Gene3D" id="3.90.1750.20">
    <property type="entry name" value="Putative Large Serine Recombinase, Chain B, Domain 2"/>
    <property type="match status" value="1"/>
</dbReference>
<dbReference type="InterPro" id="IPR038109">
    <property type="entry name" value="DNA_bind_recomb_sf"/>
</dbReference>
<dbReference type="SUPFAM" id="SSF53041">
    <property type="entry name" value="Resolvase-like"/>
    <property type="match status" value="1"/>
</dbReference>
<dbReference type="Proteomes" id="UP001500729">
    <property type="component" value="Unassembled WGS sequence"/>
</dbReference>
<evidence type="ECO:0000313" key="4">
    <source>
        <dbReference type="Proteomes" id="UP001500729"/>
    </source>
</evidence>
<name>A0ABN1DBB2_SACER</name>
<gene>
    <name evidence="3" type="ORF">GCM10009533_42930</name>
</gene>
<accession>A0ABN1DBB2</accession>
<evidence type="ECO:0000313" key="3">
    <source>
        <dbReference type="EMBL" id="GAA0539194.1"/>
    </source>
</evidence>
<protein>
    <recommendedName>
        <fullName evidence="2">Recombinase domain-containing protein</fullName>
    </recommendedName>
</protein>
<dbReference type="PANTHER" id="PTHR30461:SF23">
    <property type="entry name" value="DNA RECOMBINASE-RELATED"/>
    <property type="match status" value="1"/>
</dbReference>
<proteinExistence type="predicted"/>
<sequence>MTLQFAFYGRVSTEDQQDPETSRNWQLIRARGLTDAHGHIVTEYFDVGHTRALPWKRRPEASRLLAALADPMRGFDAVVIGEPQRAFYDNQYGLTFPVFNHYGVGLWVPEVGGPIDPTSEAHDLIMGVFGGMSKGERNRIKIRVRTAMQSQTQIEGRYLGGRPPYGYRLADAGPHPNPAKAADGKRLHRLEPDPETAPVVQRIFREYLSGAGLYAIAEGLTRDNIACPSAHDRKRNSHRSGVAWSKGAIRTILTNPRYTGRQVWNKQQARRPHRRRRRRARPPDQAAMERSLPVDLVRQHGPRSPCPT</sequence>
<dbReference type="InterPro" id="IPR050639">
    <property type="entry name" value="SSR_resolvase"/>
</dbReference>
<dbReference type="CDD" id="cd00338">
    <property type="entry name" value="Ser_Recombinase"/>
    <property type="match status" value="1"/>
</dbReference>
<keyword evidence="4" id="KW-1185">Reference proteome</keyword>
<reference evidence="3 4" key="1">
    <citation type="journal article" date="2019" name="Int. J. Syst. Evol. Microbiol.">
        <title>The Global Catalogue of Microorganisms (GCM) 10K type strain sequencing project: providing services to taxonomists for standard genome sequencing and annotation.</title>
        <authorList>
            <consortium name="The Broad Institute Genomics Platform"/>
            <consortium name="The Broad Institute Genome Sequencing Center for Infectious Disease"/>
            <person name="Wu L."/>
            <person name="Ma J."/>
        </authorList>
    </citation>
    <scope>NUCLEOTIDE SEQUENCE [LARGE SCALE GENOMIC DNA]</scope>
    <source>
        <strain evidence="3 4">JCM 10303</strain>
    </source>
</reference>
<comment type="caution">
    <text evidence="3">The sequence shown here is derived from an EMBL/GenBank/DDBJ whole genome shotgun (WGS) entry which is preliminary data.</text>
</comment>
<feature type="domain" description="Recombinase" evidence="2">
    <location>
        <begin position="164"/>
        <end position="308"/>
    </location>
</feature>
<dbReference type="PROSITE" id="PS51737">
    <property type="entry name" value="RECOMBINASE_DNA_BIND"/>
    <property type="match status" value="1"/>
</dbReference>
<dbReference type="InterPro" id="IPR011109">
    <property type="entry name" value="DNA_bind_recombinase_dom"/>
</dbReference>
<dbReference type="EMBL" id="BAAAGS010000030">
    <property type="protein sequence ID" value="GAA0539194.1"/>
    <property type="molecule type" value="Genomic_DNA"/>
</dbReference>
<feature type="region of interest" description="Disordered" evidence="1">
    <location>
        <begin position="257"/>
        <end position="308"/>
    </location>
</feature>
<feature type="compositionally biased region" description="Basic residues" evidence="1">
    <location>
        <begin position="268"/>
        <end position="280"/>
    </location>
</feature>
<evidence type="ECO:0000259" key="2">
    <source>
        <dbReference type="PROSITE" id="PS51737"/>
    </source>
</evidence>
<dbReference type="Pfam" id="PF07508">
    <property type="entry name" value="Recombinase"/>
    <property type="match status" value="1"/>
</dbReference>